<feature type="transmembrane region" description="Helical" evidence="7">
    <location>
        <begin position="224"/>
        <end position="242"/>
    </location>
</feature>
<name>A0ABU6C3H8_9ACTN</name>
<dbReference type="PANTHER" id="PTHR35007:SF3">
    <property type="entry name" value="POSSIBLE CONSERVED ALANINE RICH MEMBRANE PROTEIN"/>
    <property type="match status" value="1"/>
</dbReference>
<dbReference type="Proteomes" id="UP001352223">
    <property type="component" value="Unassembled WGS sequence"/>
</dbReference>
<dbReference type="Gene3D" id="1.20.81.30">
    <property type="entry name" value="Type II secretion system (T2SS), domain F"/>
    <property type="match status" value="1"/>
</dbReference>
<feature type="region of interest" description="Disordered" evidence="6">
    <location>
        <begin position="286"/>
        <end position="305"/>
    </location>
</feature>
<evidence type="ECO:0000256" key="1">
    <source>
        <dbReference type="ARBA" id="ARBA00004651"/>
    </source>
</evidence>
<keyword evidence="5 7" id="KW-0472">Membrane</keyword>
<accession>A0ABU6C3H8</accession>
<evidence type="ECO:0000256" key="6">
    <source>
        <dbReference type="SAM" id="MobiDB-lite"/>
    </source>
</evidence>
<evidence type="ECO:0000256" key="7">
    <source>
        <dbReference type="SAM" id="Phobius"/>
    </source>
</evidence>
<gene>
    <name evidence="9" type="ORF">OKJ48_02705</name>
</gene>
<keyword evidence="4 7" id="KW-1133">Transmembrane helix</keyword>
<dbReference type="RefSeq" id="WP_324766157.1">
    <property type="nucleotide sequence ID" value="NZ_BAAATS010000073.1"/>
</dbReference>
<evidence type="ECO:0000256" key="2">
    <source>
        <dbReference type="ARBA" id="ARBA00022475"/>
    </source>
</evidence>
<comment type="subcellular location">
    <subcellularLocation>
        <location evidence="1">Cell membrane</location>
        <topology evidence="1">Multi-pass membrane protein</topology>
    </subcellularLocation>
</comment>
<proteinExistence type="predicted"/>
<organism evidence="9 10">
    <name type="scientific">Streptomyces kunmingensis</name>
    <dbReference type="NCBI Taxonomy" id="68225"/>
    <lineage>
        <taxon>Bacteria</taxon>
        <taxon>Bacillati</taxon>
        <taxon>Actinomycetota</taxon>
        <taxon>Actinomycetes</taxon>
        <taxon>Kitasatosporales</taxon>
        <taxon>Streptomycetaceae</taxon>
        <taxon>Streptomyces</taxon>
    </lineage>
</organism>
<feature type="transmembrane region" description="Helical" evidence="7">
    <location>
        <begin position="248"/>
        <end position="268"/>
    </location>
</feature>
<evidence type="ECO:0000256" key="3">
    <source>
        <dbReference type="ARBA" id="ARBA00022692"/>
    </source>
</evidence>
<keyword evidence="10" id="KW-1185">Reference proteome</keyword>
<evidence type="ECO:0000259" key="8">
    <source>
        <dbReference type="Pfam" id="PF00482"/>
    </source>
</evidence>
<evidence type="ECO:0000256" key="5">
    <source>
        <dbReference type="ARBA" id="ARBA00023136"/>
    </source>
</evidence>
<keyword evidence="3 7" id="KW-0812">Transmembrane</keyword>
<sequence>MITSVWWAASGALLGLGLVLAVAGLVGTARPKAVLPWQGERSTLARQFAAQRQLQIAAGVVALLLVWLITGVVMAGLIVGGVIVGGPWLLSGPAMNKAQIARRDALGEWAQRLSEMVRLGNALEKALIASRKHAPAALADEVGELADKIQSQWPTHEALGDFATGFDDVTGDKVVSALILAAQDPGPGLAQAMEDLAASVRDEVKLRQSIEADRQKTRTTIRTLTLITLGIVGLGFTVPQYTGVYATLMGQLILALLVAGFVATLVWVRRLATRGHTPRVLVPDVRSPVRTPDRPHDIEAQGALR</sequence>
<keyword evidence="2" id="KW-1003">Cell membrane</keyword>
<feature type="transmembrane region" description="Helical" evidence="7">
    <location>
        <begin position="55"/>
        <end position="88"/>
    </location>
</feature>
<dbReference type="PANTHER" id="PTHR35007">
    <property type="entry name" value="INTEGRAL MEMBRANE PROTEIN-RELATED"/>
    <property type="match status" value="1"/>
</dbReference>
<evidence type="ECO:0000313" key="10">
    <source>
        <dbReference type="Proteomes" id="UP001352223"/>
    </source>
</evidence>
<dbReference type="InterPro" id="IPR042094">
    <property type="entry name" value="T2SS_GspF_sf"/>
</dbReference>
<protein>
    <submittedName>
        <fullName evidence="9">Type II secretion system F family protein</fullName>
    </submittedName>
</protein>
<comment type="caution">
    <text evidence="9">The sequence shown here is derived from an EMBL/GenBank/DDBJ whole genome shotgun (WGS) entry which is preliminary data.</text>
</comment>
<evidence type="ECO:0000256" key="4">
    <source>
        <dbReference type="ARBA" id="ARBA00022989"/>
    </source>
</evidence>
<dbReference type="InterPro" id="IPR018076">
    <property type="entry name" value="T2SS_GspF_dom"/>
</dbReference>
<reference evidence="9 10" key="1">
    <citation type="submission" date="2022-10" db="EMBL/GenBank/DDBJ databases">
        <authorList>
            <person name="Xie J."/>
            <person name="Shen N."/>
        </authorList>
    </citation>
    <scope>NUCLEOTIDE SEQUENCE [LARGE SCALE GENOMIC DNA]</scope>
    <source>
        <strain evidence="9 10">DSM 41681</strain>
    </source>
</reference>
<evidence type="ECO:0000313" key="9">
    <source>
        <dbReference type="EMBL" id="MEB3959172.1"/>
    </source>
</evidence>
<dbReference type="Pfam" id="PF00482">
    <property type="entry name" value="T2SSF"/>
    <property type="match status" value="1"/>
</dbReference>
<feature type="domain" description="Type II secretion system protein GspF" evidence="8">
    <location>
        <begin position="109"/>
        <end position="234"/>
    </location>
</feature>
<dbReference type="EMBL" id="JAOZYB010000007">
    <property type="protein sequence ID" value="MEB3959172.1"/>
    <property type="molecule type" value="Genomic_DNA"/>
</dbReference>